<accession>A0A401SKQ4</accession>
<proteinExistence type="predicted"/>
<feature type="compositionally biased region" description="Basic and acidic residues" evidence="1">
    <location>
        <begin position="34"/>
        <end position="55"/>
    </location>
</feature>
<evidence type="ECO:0000313" key="3">
    <source>
        <dbReference type="Proteomes" id="UP000287033"/>
    </source>
</evidence>
<evidence type="ECO:0000313" key="2">
    <source>
        <dbReference type="EMBL" id="GCC30958.1"/>
    </source>
</evidence>
<protein>
    <submittedName>
        <fullName evidence="2">Uncharacterized protein</fullName>
    </submittedName>
</protein>
<reference evidence="2 3" key="1">
    <citation type="journal article" date="2018" name="Nat. Ecol. Evol.">
        <title>Shark genomes provide insights into elasmobranch evolution and the origin of vertebrates.</title>
        <authorList>
            <person name="Hara Y"/>
            <person name="Yamaguchi K"/>
            <person name="Onimaru K"/>
            <person name="Kadota M"/>
            <person name="Koyanagi M"/>
            <person name="Keeley SD"/>
            <person name="Tatsumi K"/>
            <person name="Tanaka K"/>
            <person name="Motone F"/>
            <person name="Kageyama Y"/>
            <person name="Nozu R"/>
            <person name="Adachi N"/>
            <person name="Nishimura O"/>
            <person name="Nakagawa R"/>
            <person name="Tanegashima C"/>
            <person name="Kiyatake I"/>
            <person name="Matsumoto R"/>
            <person name="Murakumo K"/>
            <person name="Nishida K"/>
            <person name="Terakita A"/>
            <person name="Kuratani S"/>
            <person name="Sato K"/>
            <person name="Hyodo S Kuraku.S."/>
        </authorList>
    </citation>
    <scope>NUCLEOTIDE SEQUENCE [LARGE SCALE GENOMIC DNA]</scope>
</reference>
<dbReference type="EMBL" id="BEZZ01000333">
    <property type="protein sequence ID" value="GCC30958.1"/>
    <property type="molecule type" value="Genomic_DNA"/>
</dbReference>
<organism evidence="2 3">
    <name type="scientific">Chiloscyllium punctatum</name>
    <name type="common">Brownbanded bambooshark</name>
    <name type="synonym">Hemiscyllium punctatum</name>
    <dbReference type="NCBI Taxonomy" id="137246"/>
    <lineage>
        <taxon>Eukaryota</taxon>
        <taxon>Metazoa</taxon>
        <taxon>Chordata</taxon>
        <taxon>Craniata</taxon>
        <taxon>Vertebrata</taxon>
        <taxon>Chondrichthyes</taxon>
        <taxon>Elasmobranchii</taxon>
        <taxon>Galeomorphii</taxon>
        <taxon>Galeoidea</taxon>
        <taxon>Orectolobiformes</taxon>
        <taxon>Hemiscylliidae</taxon>
        <taxon>Chiloscyllium</taxon>
    </lineage>
</organism>
<name>A0A401SKQ4_CHIPU</name>
<dbReference type="AlphaFoldDB" id="A0A401SKQ4"/>
<feature type="compositionally biased region" description="Basic and acidic residues" evidence="1">
    <location>
        <begin position="1"/>
        <end position="10"/>
    </location>
</feature>
<feature type="region of interest" description="Disordered" evidence="1">
    <location>
        <begin position="1"/>
        <end position="66"/>
    </location>
</feature>
<dbReference type="Proteomes" id="UP000287033">
    <property type="component" value="Unassembled WGS sequence"/>
</dbReference>
<keyword evidence="3" id="KW-1185">Reference proteome</keyword>
<evidence type="ECO:0000256" key="1">
    <source>
        <dbReference type="SAM" id="MobiDB-lite"/>
    </source>
</evidence>
<gene>
    <name evidence="2" type="ORF">chiPu_0009412</name>
</gene>
<sequence length="66" mass="7286">MDRVPERKQSEYGLILEQEQSESGPSPGTGAKMSMDRVLEREQSEYGLIPEREQSEYGPSPGAGAE</sequence>
<comment type="caution">
    <text evidence="2">The sequence shown here is derived from an EMBL/GenBank/DDBJ whole genome shotgun (WGS) entry which is preliminary data.</text>
</comment>